<comment type="caution">
    <text evidence="5">The sequence shown here is derived from an EMBL/GenBank/DDBJ whole genome shotgun (WGS) entry which is preliminary data.</text>
</comment>
<dbReference type="STRING" id="493475.GARC_3949"/>
<dbReference type="AlphaFoldDB" id="K6YAE6"/>
<dbReference type="Pfam" id="PF00072">
    <property type="entry name" value="Response_reg"/>
    <property type="match status" value="1"/>
</dbReference>
<gene>
    <name evidence="5" type="ORF">GARC_3949</name>
</gene>
<evidence type="ECO:0000313" key="6">
    <source>
        <dbReference type="Proteomes" id="UP000006327"/>
    </source>
</evidence>
<organism evidence="5 6">
    <name type="scientific">Paraglaciecola arctica BSs20135</name>
    <dbReference type="NCBI Taxonomy" id="493475"/>
    <lineage>
        <taxon>Bacteria</taxon>
        <taxon>Pseudomonadati</taxon>
        <taxon>Pseudomonadota</taxon>
        <taxon>Gammaproteobacteria</taxon>
        <taxon>Alteromonadales</taxon>
        <taxon>Alteromonadaceae</taxon>
        <taxon>Paraglaciecola</taxon>
    </lineage>
</organism>
<dbReference type="InterPro" id="IPR043128">
    <property type="entry name" value="Rev_trsase/Diguanyl_cyclase"/>
</dbReference>
<evidence type="ECO:0008006" key="7">
    <source>
        <dbReference type="Google" id="ProtNLM"/>
    </source>
</evidence>
<evidence type="ECO:0000259" key="4">
    <source>
        <dbReference type="PROSITE" id="PS50887"/>
    </source>
</evidence>
<sequence length="311" mass="34893">MKEGISLSSSDSELLSAIILVVDNNPTTTDFLVKTLSPYFRVFSAGSGEDAIGFCVTHAPDLVILDLHMPVLDGLLTCKMLKTIPTMLNCPIMFSTADTSTEQEMKCWDAGATDFVNKPIVVQTLVKRVRAHVKAKLQKDSIENKVFVDPQTGLYNRRFFNDCYDKQIYLAKRNDAPLSLVMFELKNIELFDEQHTSAVEARYLRIVVQLISEHLSRPTDTLIRYSDNEFAVLLPDTYIFGAKHIVQKVLSSIAQHKSEDGDLTFEQIDIAAGMASLEALQKNTNLIELVERNLSQNKLSGNAMVSRYHIN</sequence>
<keyword evidence="1 2" id="KW-0597">Phosphoprotein</keyword>
<dbReference type="PANTHER" id="PTHR44591:SF3">
    <property type="entry name" value="RESPONSE REGULATORY DOMAIN-CONTAINING PROTEIN"/>
    <property type="match status" value="1"/>
</dbReference>
<protein>
    <recommendedName>
        <fullName evidence="7">Diguanylate cyclase</fullName>
    </recommendedName>
</protein>
<evidence type="ECO:0000256" key="2">
    <source>
        <dbReference type="PROSITE-ProRule" id="PRU00169"/>
    </source>
</evidence>
<dbReference type="InterPro" id="IPR011006">
    <property type="entry name" value="CheY-like_superfamily"/>
</dbReference>
<dbReference type="CDD" id="cd01949">
    <property type="entry name" value="GGDEF"/>
    <property type="match status" value="1"/>
</dbReference>
<keyword evidence="6" id="KW-1185">Reference proteome</keyword>
<evidence type="ECO:0000259" key="3">
    <source>
        <dbReference type="PROSITE" id="PS50110"/>
    </source>
</evidence>
<evidence type="ECO:0000313" key="5">
    <source>
        <dbReference type="EMBL" id="GAC20901.1"/>
    </source>
</evidence>
<dbReference type="SMART" id="SM00448">
    <property type="entry name" value="REC"/>
    <property type="match status" value="1"/>
</dbReference>
<dbReference type="InterPro" id="IPR050595">
    <property type="entry name" value="Bact_response_regulator"/>
</dbReference>
<proteinExistence type="predicted"/>
<dbReference type="Proteomes" id="UP000006327">
    <property type="component" value="Unassembled WGS sequence"/>
</dbReference>
<dbReference type="PANTHER" id="PTHR44591">
    <property type="entry name" value="STRESS RESPONSE REGULATOR PROTEIN 1"/>
    <property type="match status" value="1"/>
</dbReference>
<accession>K6YAE6</accession>
<dbReference type="Gene3D" id="3.40.50.2300">
    <property type="match status" value="1"/>
</dbReference>
<feature type="modified residue" description="4-aspartylphosphate" evidence="2">
    <location>
        <position position="66"/>
    </location>
</feature>
<dbReference type="CDD" id="cd00156">
    <property type="entry name" value="REC"/>
    <property type="match status" value="1"/>
</dbReference>
<dbReference type="InterPro" id="IPR000160">
    <property type="entry name" value="GGDEF_dom"/>
</dbReference>
<dbReference type="eggNOG" id="COG3706">
    <property type="taxonomic scope" value="Bacteria"/>
</dbReference>
<dbReference type="SUPFAM" id="SSF52172">
    <property type="entry name" value="CheY-like"/>
    <property type="match status" value="1"/>
</dbReference>
<dbReference type="Pfam" id="PF00990">
    <property type="entry name" value="GGDEF"/>
    <property type="match status" value="1"/>
</dbReference>
<feature type="domain" description="GGDEF" evidence="4">
    <location>
        <begin position="176"/>
        <end position="310"/>
    </location>
</feature>
<feature type="domain" description="Response regulatory" evidence="3">
    <location>
        <begin position="18"/>
        <end position="133"/>
    </location>
</feature>
<reference evidence="5 6" key="1">
    <citation type="journal article" date="2017" name="Antonie Van Leeuwenhoek">
        <title>Rhizobium rhizosphaerae sp. nov., a novel species isolated from rice rhizosphere.</title>
        <authorList>
            <person name="Zhao J.J."/>
            <person name="Zhang J."/>
            <person name="Zhang R.J."/>
            <person name="Zhang C.W."/>
            <person name="Yin H.Q."/>
            <person name="Zhang X.X."/>
        </authorList>
    </citation>
    <scope>NUCLEOTIDE SEQUENCE [LARGE SCALE GENOMIC DNA]</scope>
    <source>
        <strain evidence="5 6">BSs20135</strain>
    </source>
</reference>
<dbReference type="RefSeq" id="WP_007623309.1">
    <property type="nucleotide sequence ID" value="NZ_BAEO01000056.1"/>
</dbReference>
<dbReference type="SUPFAM" id="SSF55073">
    <property type="entry name" value="Nucleotide cyclase"/>
    <property type="match status" value="1"/>
</dbReference>
<dbReference type="EMBL" id="BAEO01000056">
    <property type="protein sequence ID" value="GAC20901.1"/>
    <property type="molecule type" value="Genomic_DNA"/>
</dbReference>
<dbReference type="NCBIfam" id="TIGR00254">
    <property type="entry name" value="GGDEF"/>
    <property type="match status" value="1"/>
</dbReference>
<dbReference type="PROSITE" id="PS50110">
    <property type="entry name" value="RESPONSE_REGULATORY"/>
    <property type="match status" value="1"/>
</dbReference>
<evidence type="ECO:0000256" key="1">
    <source>
        <dbReference type="ARBA" id="ARBA00022553"/>
    </source>
</evidence>
<dbReference type="OrthoDB" id="9812260at2"/>
<name>K6YAE6_9ALTE</name>
<dbReference type="PROSITE" id="PS50887">
    <property type="entry name" value="GGDEF"/>
    <property type="match status" value="1"/>
</dbReference>
<dbReference type="SMART" id="SM00267">
    <property type="entry name" value="GGDEF"/>
    <property type="match status" value="1"/>
</dbReference>
<dbReference type="InterPro" id="IPR001789">
    <property type="entry name" value="Sig_transdc_resp-reg_receiver"/>
</dbReference>
<dbReference type="Gene3D" id="3.30.70.270">
    <property type="match status" value="1"/>
</dbReference>
<dbReference type="InterPro" id="IPR029787">
    <property type="entry name" value="Nucleotide_cyclase"/>
</dbReference>
<dbReference type="GO" id="GO:0000160">
    <property type="term" value="P:phosphorelay signal transduction system"/>
    <property type="evidence" value="ECO:0007669"/>
    <property type="project" value="InterPro"/>
</dbReference>